<evidence type="ECO:0000313" key="9">
    <source>
        <dbReference type="Proteomes" id="UP001595907"/>
    </source>
</evidence>
<evidence type="ECO:0000256" key="5">
    <source>
        <dbReference type="ARBA" id="ARBA00023237"/>
    </source>
</evidence>
<feature type="domain" description="SusD-like N-terminal" evidence="7">
    <location>
        <begin position="23"/>
        <end position="240"/>
    </location>
</feature>
<proteinExistence type="inferred from homology"/>
<dbReference type="Proteomes" id="UP001595907">
    <property type="component" value="Unassembled WGS sequence"/>
</dbReference>
<evidence type="ECO:0000259" key="6">
    <source>
        <dbReference type="Pfam" id="PF07980"/>
    </source>
</evidence>
<keyword evidence="5" id="KW-0998">Cell outer membrane</keyword>
<dbReference type="InterPro" id="IPR033985">
    <property type="entry name" value="SusD-like_N"/>
</dbReference>
<dbReference type="PROSITE" id="PS51257">
    <property type="entry name" value="PROKAR_LIPOPROTEIN"/>
    <property type="match status" value="1"/>
</dbReference>
<evidence type="ECO:0000256" key="1">
    <source>
        <dbReference type="ARBA" id="ARBA00004442"/>
    </source>
</evidence>
<dbReference type="SUPFAM" id="SSF48452">
    <property type="entry name" value="TPR-like"/>
    <property type="match status" value="1"/>
</dbReference>
<comment type="similarity">
    <text evidence="2">Belongs to the SusD family.</text>
</comment>
<dbReference type="RefSeq" id="WP_379707419.1">
    <property type="nucleotide sequence ID" value="NZ_JBHSCZ010000001.1"/>
</dbReference>
<organism evidence="8 9">
    <name type="scientific">Ferruginibacter yonginensis</name>
    <dbReference type="NCBI Taxonomy" id="1310416"/>
    <lineage>
        <taxon>Bacteria</taxon>
        <taxon>Pseudomonadati</taxon>
        <taxon>Bacteroidota</taxon>
        <taxon>Chitinophagia</taxon>
        <taxon>Chitinophagales</taxon>
        <taxon>Chitinophagaceae</taxon>
        <taxon>Ferruginibacter</taxon>
    </lineage>
</organism>
<evidence type="ECO:0000313" key="8">
    <source>
        <dbReference type="EMBL" id="MFC4262057.1"/>
    </source>
</evidence>
<keyword evidence="3" id="KW-0732">Signal</keyword>
<accession>A0ABV8QQN5</accession>
<feature type="domain" description="RagB/SusD" evidence="6">
    <location>
        <begin position="364"/>
        <end position="514"/>
    </location>
</feature>
<dbReference type="InterPro" id="IPR012944">
    <property type="entry name" value="SusD_RagB_dom"/>
</dbReference>
<dbReference type="EMBL" id="JBHSCZ010000001">
    <property type="protein sequence ID" value="MFC4262057.1"/>
    <property type="molecule type" value="Genomic_DNA"/>
</dbReference>
<evidence type="ECO:0000256" key="2">
    <source>
        <dbReference type="ARBA" id="ARBA00006275"/>
    </source>
</evidence>
<comment type="subcellular location">
    <subcellularLocation>
        <location evidence="1">Cell outer membrane</location>
    </subcellularLocation>
</comment>
<dbReference type="Pfam" id="PF07980">
    <property type="entry name" value="SusD_RagB"/>
    <property type="match status" value="1"/>
</dbReference>
<dbReference type="Pfam" id="PF14322">
    <property type="entry name" value="SusD-like_3"/>
    <property type="match status" value="1"/>
</dbReference>
<reference evidence="9" key="1">
    <citation type="journal article" date="2019" name="Int. J. Syst. Evol. Microbiol.">
        <title>The Global Catalogue of Microorganisms (GCM) 10K type strain sequencing project: providing services to taxonomists for standard genome sequencing and annotation.</title>
        <authorList>
            <consortium name="The Broad Institute Genomics Platform"/>
            <consortium name="The Broad Institute Genome Sequencing Center for Infectious Disease"/>
            <person name="Wu L."/>
            <person name="Ma J."/>
        </authorList>
    </citation>
    <scope>NUCLEOTIDE SEQUENCE [LARGE SCALE GENOMIC DNA]</scope>
    <source>
        <strain evidence="9">CECT 8289</strain>
    </source>
</reference>
<keyword evidence="9" id="KW-1185">Reference proteome</keyword>
<dbReference type="CDD" id="cd08977">
    <property type="entry name" value="SusD"/>
    <property type="match status" value="1"/>
</dbReference>
<evidence type="ECO:0000256" key="3">
    <source>
        <dbReference type="ARBA" id="ARBA00022729"/>
    </source>
</evidence>
<dbReference type="InterPro" id="IPR011990">
    <property type="entry name" value="TPR-like_helical_dom_sf"/>
</dbReference>
<gene>
    <name evidence="8" type="ORF">ACFOWM_04145</name>
</gene>
<evidence type="ECO:0000259" key="7">
    <source>
        <dbReference type="Pfam" id="PF14322"/>
    </source>
</evidence>
<keyword evidence="4" id="KW-0472">Membrane</keyword>
<protein>
    <submittedName>
        <fullName evidence="8">RagB/SusD family nutrient uptake outer membrane protein</fullName>
    </submittedName>
</protein>
<evidence type="ECO:0000256" key="4">
    <source>
        <dbReference type="ARBA" id="ARBA00023136"/>
    </source>
</evidence>
<sequence length="514" mass="56558">MKYLQYISLITCIGFFSCKKVIDVVPQSNLNSATYYSTVEEIQSGLTGCYSGMQRTMNTEWQFTELRSDNTKMGVANSTSSINRDYSDLDMFFPATTHQGLYTYWLNSYNNIRNCNVILQRLGVQYAPATGTITLGAISVSMSDSIRKQLAGEAMFIRAYHYFNLVRLYGGVFLIHTPITATESVTINRSSVADIYKLIEADLTNASNFLSTAKYNQIAAVNLGKATRWASKGLLAKVYLTLNRKAEAITLLQDVITNSGHALQPNYATVFSTTNELNSEILFAVRYKAGGLGLGSSFGNDFGPLNSGSAVINGSGLGNNYPTDNVDTAFIAADARRAVNIGVFGSGSAAKLYVKKYLTPVVLTGDGESDWPVLRYADILLMLAEAQGYTPSSIGLINTIRTRAGLPSLPATVNSVATFEEALSNERRLELAFENQRFFDLVRYNTTLTTIRAEDVIKNQFAREYARHYGQYPAPALTLAQLQAFVTPDHLLLPIPQHEIDTNTQLVIPQNPGY</sequence>
<dbReference type="Gene3D" id="1.25.40.390">
    <property type="match status" value="1"/>
</dbReference>
<name>A0ABV8QQN5_9BACT</name>
<comment type="caution">
    <text evidence="8">The sequence shown here is derived from an EMBL/GenBank/DDBJ whole genome shotgun (WGS) entry which is preliminary data.</text>
</comment>